<keyword evidence="3" id="KW-0813">Transport</keyword>
<dbReference type="Proteomes" id="UP001318040">
    <property type="component" value="Chromosome 28"/>
</dbReference>
<dbReference type="KEGG" id="pmrn:116946820"/>
<dbReference type="Pfam" id="PF14798">
    <property type="entry name" value="Ca_hom_mod"/>
    <property type="match status" value="1"/>
</dbReference>
<name>A0AAJ7X1C0_PETMA</name>
<dbReference type="GO" id="GO:0005261">
    <property type="term" value="F:monoatomic cation channel activity"/>
    <property type="evidence" value="ECO:0007669"/>
    <property type="project" value="TreeGrafter"/>
</dbReference>
<evidence type="ECO:0000256" key="5">
    <source>
        <dbReference type="ARBA" id="ARBA00022989"/>
    </source>
</evidence>
<dbReference type="GO" id="GO:0005886">
    <property type="term" value="C:plasma membrane"/>
    <property type="evidence" value="ECO:0007669"/>
    <property type="project" value="TreeGrafter"/>
</dbReference>
<protein>
    <submittedName>
        <fullName evidence="11">Calcium homeostasis modulator protein 6-like</fullName>
    </submittedName>
</protein>
<organism evidence="10 11">
    <name type="scientific">Petromyzon marinus</name>
    <name type="common">Sea lamprey</name>
    <dbReference type="NCBI Taxonomy" id="7757"/>
    <lineage>
        <taxon>Eukaryota</taxon>
        <taxon>Metazoa</taxon>
        <taxon>Chordata</taxon>
        <taxon>Craniata</taxon>
        <taxon>Vertebrata</taxon>
        <taxon>Cyclostomata</taxon>
        <taxon>Hyperoartia</taxon>
        <taxon>Petromyzontiformes</taxon>
        <taxon>Petromyzontidae</taxon>
        <taxon>Petromyzon</taxon>
    </lineage>
</organism>
<feature type="transmembrane region" description="Helical" evidence="9">
    <location>
        <begin position="112"/>
        <end position="139"/>
    </location>
</feature>
<sequence length="332" mass="35800">MSFSVSRLACDFLDRRSTLAWAVLASALSIVGEVLYGELAFVCPCRPGGRNTTAAAVSVAVPCALLFLGGCFLQADTWRAIRGSCRSCCGRNNAKGDAEGGERDSGARVSEALLVVFARALVAPMSWAVAALLSGVYYACGQSTGGFDWWKYSSMADLNYQVVAELLHKIPCEKILLSDAIDVLRQASIRKEVLASLRSESQLVGLGLLAGLIVATALTVCVLRCKSPTSECEASFVARYRAVERRVFADEADSLARDLAEQQSRAVLHHVRAAFEGTADEKGRRQVEACWRELSAVQGVLSRDGALSALHRCTSKDIELTEYDDAENVYAN</sequence>
<evidence type="ECO:0000313" key="11">
    <source>
        <dbReference type="RefSeq" id="XP_032817879.1"/>
    </source>
</evidence>
<evidence type="ECO:0000313" key="10">
    <source>
        <dbReference type="Proteomes" id="UP001318040"/>
    </source>
</evidence>
<feature type="transmembrane region" description="Helical" evidence="9">
    <location>
        <begin position="203"/>
        <end position="223"/>
    </location>
</feature>
<dbReference type="AlphaFoldDB" id="A0AAJ7X1C0"/>
<keyword evidence="6" id="KW-0406">Ion transport</keyword>
<evidence type="ECO:0000256" key="2">
    <source>
        <dbReference type="ARBA" id="ARBA00008497"/>
    </source>
</evidence>
<dbReference type="InterPro" id="IPR029569">
    <property type="entry name" value="CALHM"/>
</dbReference>
<comment type="similarity">
    <text evidence="2">Belongs to the CALHM family.</text>
</comment>
<evidence type="ECO:0000256" key="9">
    <source>
        <dbReference type="SAM" id="Phobius"/>
    </source>
</evidence>
<dbReference type="PANTHER" id="PTHR32261">
    <property type="entry name" value="CALCIUM HOMEOSTASIS MODULATOR PROTEIN"/>
    <property type="match status" value="1"/>
</dbReference>
<gene>
    <name evidence="11" type="primary">LOC116946820</name>
</gene>
<reference evidence="11" key="1">
    <citation type="submission" date="2025-08" db="UniProtKB">
        <authorList>
            <consortium name="RefSeq"/>
        </authorList>
    </citation>
    <scope>IDENTIFICATION</scope>
    <source>
        <tissue evidence="11">Sperm</tissue>
    </source>
</reference>
<keyword evidence="7 9" id="KW-0472">Membrane</keyword>
<keyword evidence="5 9" id="KW-1133">Transmembrane helix</keyword>
<proteinExistence type="inferred from homology"/>
<accession>A0AAJ7X1C0</accession>
<dbReference type="GO" id="GO:1904669">
    <property type="term" value="P:ATP export"/>
    <property type="evidence" value="ECO:0007669"/>
    <property type="project" value="UniProtKB-ARBA"/>
</dbReference>
<comment type="subcellular location">
    <subcellularLocation>
        <location evidence="1">Membrane</location>
        <topology evidence="1">Multi-pass membrane protein</topology>
    </subcellularLocation>
</comment>
<evidence type="ECO:0000256" key="8">
    <source>
        <dbReference type="ARBA" id="ARBA00023303"/>
    </source>
</evidence>
<keyword evidence="4 9" id="KW-0812">Transmembrane</keyword>
<evidence type="ECO:0000256" key="4">
    <source>
        <dbReference type="ARBA" id="ARBA00022692"/>
    </source>
</evidence>
<keyword evidence="10" id="KW-1185">Reference proteome</keyword>
<keyword evidence="8" id="KW-0407">Ion channel</keyword>
<dbReference type="PANTHER" id="PTHR32261:SF1">
    <property type="entry name" value="CALCIUM HOMEOSTASIS MODULATOR PROTEIN"/>
    <property type="match status" value="1"/>
</dbReference>
<evidence type="ECO:0000256" key="6">
    <source>
        <dbReference type="ARBA" id="ARBA00023065"/>
    </source>
</evidence>
<evidence type="ECO:0000256" key="1">
    <source>
        <dbReference type="ARBA" id="ARBA00004141"/>
    </source>
</evidence>
<dbReference type="GeneID" id="116946820"/>
<evidence type="ECO:0000256" key="3">
    <source>
        <dbReference type="ARBA" id="ARBA00022448"/>
    </source>
</evidence>
<evidence type="ECO:0000256" key="7">
    <source>
        <dbReference type="ARBA" id="ARBA00023136"/>
    </source>
</evidence>
<dbReference type="RefSeq" id="XP_032817879.1">
    <property type="nucleotide sequence ID" value="XM_032961988.1"/>
</dbReference>
<feature type="transmembrane region" description="Helical" evidence="9">
    <location>
        <begin position="54"/>
        <end position="73"/>
    </location>
</feature>
<feature type="transmembrane region" description="Helical" evidence="9">
    <location>
        <begin position="21"/>
        <end position="42"/>
    </location>
</feature>